<dbReference type="Proteomes" id="UP000053097">
    <property type="component" value="Unassembled WGS sequence"/>
</dbReference>
<evidence type="ECO:0000313" key="1">
    <source>
        <dbReference type="EMBL" id="EZA61111.1"/>
    </source>
</evidence>
<gene>
    <name evidence="1" type="ORF">X777_08323</name>
</gene>
<dbReference type="AlphaFoldDB" id="A0A026WZH3"/>
<keyword evidence="2" id="KW-1185">Reference proteome</keyword>
<reference evidence="1 2" key="1">
    <citation type="journal article" date="2014" name="Curr. Biol.">
        <title>The genome of the clonal raider ant Cerapachys biroi.</title>
        <authorList>
            <person name="Oxley P.R."/>
            <person name="Ji L."/>
            <person name="Fetter-Pruneda I."/>
            <person name="McKenzie S.K."/>
            <person name="Li C."/>
            <person name="Hu H."/>
            <person name="Zhang G."/>
            <person name="Kronauer D.J."/>
        </authorList>
    </citation>
    <scope>NUCLEOTIDE SEQUENCE [LARGE SCALE GENOMIC DNA]</scope>
</reference>
<dbReference type="EMBL" id="KK107063">
    <property type="protein sequence ID" value="EZA61111.1"/>
    <property type="molecule type" value="Genomic_DNA"/>
</dbReference>
<protein>
    <submittedName>
        <fullName evidence="1">Uncharacterized protein</fullName>
    </submittedName>
</protein>
<evidence type="ECO:0000313" key="2">
    <source>
        <dbReference type="Proteomes" id="UP000053097"/>
    </source>
</evidence>
<sequence>MPRRWSGDVAPWDRRVIVINEAKMEDLHRYHRHRPAEISRIWVGSARRENKREDLDT</sequence>
<name>A0A026WZH3_OOCBI</name>
<proteinExistence type="predicted"/>
<organism evidence="1 2">
    <name type="scientific">Ooceraea biroi</name>
    <name type="common">Clonal raider ant</name>
    <name type="synonym">Cerapachys biroi</name>
    <dbReference type="NCBI Taxonomy" id="2015173"/>
    <lineage>
        <taxon>Eukaryota</taxon>
        <taxon>Metazoa</taxon>
        <taxon>Ecdysozoa</taxon>
        <taxon>Arthropoda</taxon>
        <taxon>Hexapoda</taxon>
        <taxon>Insecta</taxon>
        <taxon>Pterygota</taxon>
        <taxon>Neoptera</taxon>
        <taxon>Endopterygota</taxon>
        <taxon>Hymenoptera</taxon>
        <taxon>Apocrita</taxon>
        <taxon>Aculeata</taxon>
        <taxon>Formicoidea</taxon>
        <taxon>Formicidae</taxon>
        <taxon>Dorylinae</taxon>
        <taxon>Ooceraea</taxon>
    </lineage>
</organism>
<accession>A0A026WZH3</accession>